<dbReference type="InterPro" id="IPR029021">
    <property type="entry name" value="Prot-tyrosine_phosphatase-like"/>
</dbReference>
<protein>
    <submittedName>
        <fullName evidence="2">TIGR01244 family phosphatase</fullName>
    </submittedName>
</protein>
<reference evidence="2 3" key="1">
    <citation type="journal article" date="2018" name="Microbiome">
        <title>Fine metagenomic profile of the Mediterranean stratified and mixed water columns revealed by assembly and recruitment.</title>
        <authorList>
            <person name="Haro-Moreno J.M."/>
            <person name="Lopez-Perez M."/>
            <person name="De La Torre J.R."/>
            <person name="Picazo A."/>
            <person name="Camacho A."/>
            <person name="Rodriguez-Valera F."/>
        </authorList>
    </citation>
    <scope>NUCLEOTIDE SEQUENCE [LARGE SCALE GENOMIC DNA]</scope>
    <source>
        <strain evidence="2">MED-G83</strain>
    </source>
</reference>
<gene>
    <name evidence="2" type="ORF">DBW97_04625</name>
</gene>
<dbReference type="InterPro" id="IPR005939">
    <property type="entry name" value="BLH_phosphatase-like"/>
</dbReference>
<dbReference type="AlphaFoldDB" id="A0A368BK18"/>
<evidence type="ECO:0000259" key="1">
    <source>
        <dbReference type="Pfam" id="PF04273"/>
    </source>
</evidence>
<organism evidence="2 3">
    <name type="scientific">SAR86 cluster bacterium</name>
    <dbReference type="NCBI Taxonomy" id="2030880"/>
    <lineage>
        <taxon>Bacteria</taxon>
        <taxon>Pseudomonadati</taxon>
        <taxon>Pseudomonadota</taxon>
        <taxon>Gammaproteobacteria</taxon>
        <taxon>SAR86 cluster</taxon>
    </lineage>
</organism>
<dbReference type="EMBL" id="QOPD01000008">
    <property type="protein sequence ID" value="RCL37650.1"/>
    <property type="molecule type" value="Genomic_DNA"/>
</dbReference>
<name>A0A368BK18_9GAMM</name>
<feature type="domain" description="Beta-lactamase hydrolase-like protein phosphatase-like" evidence="1">
    <location>
        <begin position="2"/>
        <end position="104"/>
    </location>
</feature>
<evidence type="ECO:0000313" key="3">
    <source>
        <dbReference type="Proteomes" id="UP000252147"/>
    </source>
</evidence>
<dbReference type="NCBIfam" id="TIGR01244">
    <property type="entry name" value="TIGR01244 family sulfur transferase"/>
    <property type="match status" value="1"/>
</dbReference>
<accession>A0A368BK18</accession>
<proteinExistence type="predicted"/>
<dbReference type="Pfam" id="PF04273">
    <property type="entry name" value="BLH_phosphatase"/>
    <property type="match status" value="1"/>
</dbReference>
<dbReference type="Proteomes" id="UP000252147">
    <property type="component" value="Unassembled WGS sequence"/>
</dbReference>
<dbReference type="GO" id="GO:0016787">
    <property type="term" value="F:hydrolase activity"/>
    <property type="evidence" value="ECO:0007669"/>
    <property type="project" value="InterPro"/>
</dbReference>
<sequence length="140" mass="15817">MKKVSENFYVSPQIEPSNIDGLSKDKFDIVVCNRPDGEESNQPSKIEISNECQKKSLEFIDLEIVPGDINFETIKRTKEILDTNKKVFAYCRTGTRSITLWAFASCYTKEVVDIISKASNAGYELAHFKDAFVSFKSSLS</sequence>
<comment type="caution">
    <text evidence="2">The sequence shown here is derived from an EMBL/GenBank/DDBJ whole genome shotgun (WGS) entry which is preliminary data.</text>
</comment>
<evidence type="ECO:0000313" key="2">
    <source>
        <dbReference type="EMBL" id="RCL37650.1"/>
    </source>
</evidence>
<dbReference type="Gene3D" id="3.90.190.10">
    <property type="entry name" value="Protein tyrosine phosphatase superfamily"/>
    <property type="match status" value="1"/>
</dbReference>